<evidence type="ECO:0000313" key="2">
    <source>
        <dbReference type="Proteomes" id="UP001231518"/>
    </source>
</evidence>
<comment type="caution">
    <text evidence="1">The sequence shown here is derived from an EMBL/GenBank/DDBJ whole genome shotgun (WGS) entry which is preliminary data.</text>
</comment>
<dbReference type="AlphaFoldDB" id="A0AAD8DMN7"/>
<keyword evidence="2" id="KW-1185">Reference proteome</keyword>
<sequence>MSLLGIRRWSIAYSKLTVQQRTATVAVNSKETAEVFCTSSLNQVDKMKSLVLVVLLAVAATAAVVGNEEPDVVMMPDVAEDSELAEIVGNEEPDVVILPDMGEDWELPTEVGNEEPDVIRVPDMDEGSELAEIASRRNLNLGTISGSSTVFNQIIRADGVANRILVRNVQVRVSGSRRITAIRVNRIGASQNATPSVVNGGIGNNHITIRITSARSRGYNYRVEVFARFFQ</sequence>
<protein>
    <submittedName>
        <fullName evidence="1">Uncharacterized protein</fullName>
    </submittedName>
</protein>
<proteinExistence type="predicted"/>
<evidence type="ECO:0000313" key="1">
    <source>
        <dbReference type="EMBL" id="KAJ8710149.1"/>
    </source>
</evidence>
<name>A0AAD8DMN7_MYTSE</name>
<reference evidence="1" key="1">
    <citation type="submission" date="2023-03" db="EMBL/GenBank/DDBJ databases">
        <title>Chromosome-level genomes of two armyworms, Mythimna separata and Mythimna loreyi, provide insights into the biosynthesis and reception of sex pheromones.</title>
        <authorList>
            <person name="Zhao H."/>
        </authorList>
    </citation>
    <scope>NUCLEOTIDE SEQUENCE</scope>
    <source>
        <strain evidence="1">BeijingLab</strain>
        <tissue evidence="1">Pupa</tissue>
    </source>
</reference>
<dbReference type="Pfam" id="PF15868">
    <property type="entry name" value="MBF2"/>
    <property type="match status" value="1"/>
</dbReference>
<accession>A0AAD8DMN7</accession>
<dbReference type="EMBL" id="JARGEI010000023">
    <property type="protein sequence ID" value="KAJ8710149.1"/>
    <property type="molecule type" value="Genomic_DNA"/>
</dbReference>
<dbReference type="Proteomes" id="UP001231518">
    <property type="component" value="Chromosome 23"/>
</dbReference>
<organism evidence="1 2">
    <name type="scientific">Mythimna separata</name>
    <name type="common">Oriental armyworm</name>
    <name type="synonym">Pseudaletia separata</name>
    <dbReference type="NCBI Taxonomy" id="271217"/>
    <lineage>
        <taxon>Eukaryota</taxon>
        <taxon>Metazoa</taxon>
        <taxon>Ecdysozoa</taxon>
        <taxon>Arthropoda</taxon>
        <taxon>Hexapoda</taxon>
        <taxon>Insecta</taxon>
        <taxon>Pterygota</taxon>
        <taxon>Neoptera</taxon>
        <taxon>Endopterygota</taxon>
        <taxon>Lepidoptera</taxon>
        <taxon>Glossata</taxon>
        <taxon>Ditrysia</taxon>
        <taxon>Noctuoidea</taxon>
        <taxon>Noctuidae</taxon>
        <taxon>Noctuinae</taxon>
        <taxon>Hadenini</taxon>
        <taxon>Mythimna</taxon>
    </lineage>
</organism>
<dbReference type="InterPro" id="IPR031734">
    <property type="entry name" value="MBF2"/>
</dbReference>
<gene>
    <name evidence="1" type="ORF">PYW07_009515</name>
</gene>